<protein>
    <recommendedName>
        <fullName evidence="6">SIS domain-containing protein</fullName>
    </recommendedName>
</protein>
<dbReference type="GO" id="GO:0009401">
    <property type="term" value="P:phosphoenolpyruvate-dependent sugar phosphotransferase system"/>
    <property type="evidence" value="ECO:0007669"/>
    <property type="project" value="TreeGrafter"/>
</dbReference>
<dbReference type="AlphaFoldDB" id="A0A0B1ZX07"/>
<evidence type="ECO:0000259" key="6">
    <source>
        <dbReference type="PROSITE" id="PS51464"/>
    </source>
</evidence>
<comment type="catalytic activity">
    <reaction evidence="4">
        <text>D-galactosamine 6-phosphate + H2O = D-tagatopyranose 1-phosphate + NH4(+)</text>
        <dbReference type="Rhea" id="RHEA:47680"/>
        <dbReference type="ChEBI" id="CHEBI:15377"/>
        <dbReference type="ChEBI" id="CHEBI:28938"/>
        <dbReference type="ChEBI" id="CHEBI:71674"/>
        <dbReference type="ChEBI" id="CHEBI:138150"/>
    </reaction>
</comment>
<dbReference type="RefSeq" id="WP_039402717.1">
    <property type="nucleotide sequence ID" value="NZ_JTDK01000019.1"/>
</dbReference>
<dbReference type="PROSITE" id="PS51464">
    <property type="entry name" value="SIS"/>
    <property type="match status" value="2"/>
</dbReference>
<evidence type="ECO:0000256" key="5">
    <source>
        <dbReference type="SAM" id="MobiDB-lite"/>
    </source>
</evidence>
<dbReference type="PANTHER" id="PTHR32502:SF3">
    <property type="entry name" value="D-GALACTOSAMINE-6-PHOSPHATE DEAMINASE AGAS-RELATED"/>
    <property type="match status" value="1"/>
</dbReference>
<evidence type="ECO:0000313" key="7">
    <source>
        <dbReference type="EMBL" id="KHK95740.1"/>
    </source>
</evidence>
<dbReference type="GO" id="GO:0005886">
    <property type="term" value="C:plasma membrane"/>
    <property type="evidence" value="ECO:0007669"/>
    <property type="project" value="TreeGrafter"/>
</dbReference>
<reference evidence="7 8" key="1">
    <citation type="submission" date="2014-11" db="EMBL/GenBank/DDBJ databases">
        <title>Genome sequence of Microbacterium mangrovi MUSC 115(T).</title>
        <authorList>
            <person name="Lee L.-H."/>
        </authorList>
    </citation>
    <scope>NUCLEOTIDE SEQUENCE [LARGE SCALE GENOMIC DNA]</scope>
    <source>
        <strain evidence="7 8">MUSC 115</strain>
    </source>
</reference>
<feature type="region of interest" description="Disordered" evidence="5">
    <location>
        <begin position="1"/>
        <end position="22"/>
    </location>
</feature>
<dbReference type="Gene3D" id="3.40.50.10490">
    <property type="entry name" value="Glucose-6-phosphate isomerase like protein, domain 1"/>
    <property type="match status" value="2"/>
</dbReference>
<accession>A0A0B1ZX07</accession>
<dbReference type="InterPro" id="IPR035464">
    <property type="entry name" value="SIS_AgaS"/>
</dbReference>
<evidence type="ECO:0000313" key="8">
    <source>
        <dbReference type="Proteomes" id="UP000031030"/>
    </source>
</evidence>
<feature type="domain" description="SIS" evidence="6">
    <location>
        <begin position="207"/>
        <end position="354"/>
    </location>
</feature>
<sequence length="378" mass="40342">MSETVTAGAEHTTREIAQQPRVWRETRDAVEASRPRIDEFLARHVTPEVRIVLTGAGTSAFVGEIAAPALARITGRRFDAVATTDIVADPRGAFAENVPTLLISFARSGRSPESVAATRLAEEVLDEVHHLIITCDETGDLYRTHSERPGDLVLVTPEGTNDLSFAMTSSFSTMLLTALLVFAPQLADGVEAAAAAGDWALGDGAASPAEFAGTDYDRVVYLGSGPLTGLARESALKLLELTAGRIVGLHDSSLGFRHGPKSVLDDRTLAVVYVSSDPYTRQYDLDILTELRTTPGAHQVLAIDHRAADEPGATWSVPGAEDLPDALLALPYVLFAQSLALRQSLRLGLTPDNPFPSGDVNRVVKGVRIHPLADVAAR</sequence>
<dbReference type="CDD" id="cd05010">
    <property type="entry name" value="SIS_AgaS_like"/>
    <property type="match status" value="1"/>
</dbReference>
<dbReference type="SUPFAM" id="SSF53697">
    <property type="entry name" value="SIS domain"/>
    <property type="match status" value="1"/>
</dbReference>
<evidence type="ECO:0000256" key="3">
    <source>
        <dbReference type="ARBA" id="ARBA00022801"/>
    </source>
</evidence>
<organism evidence="7 8">
    <name type="scientific">Microbacterium mangrovi</name>
    <dbReference type="NCBI Taxonomy" id="1348253"/>
    <lineage>
        <taxon>Bacteria</taxon>
        <taxon>Bacillati</taxon>
        <taxon>Actinomycetota</taxon>
        <taxon>Actinomycetes</taxon>
        <taxon>Micrococcales</taxon>
        <taxon>Microbacteriaceae</taxon>
        <taxon>Microbacterium</taxon>
    </lineage>
</organism>
<comment type="similarity">
    <text evidence="1">Belongs to the SIS family. AgaS subfamily.</text>
</comment>
<keyword evidence="2" id="KW-0677">Repeat</keyword>
<dbReference type="GO" id="GO:0097367">
    <property type="term" value="F:carbohydrate derivative binding"/>
    <property type="evidence" value="ECO:0007669"/>
    <property type="project" value="InterPro"/>
</dbReference>
<dbReference type="GO" id="GO:0016787">
    <property type="term" value="F:hydrolase activity"/>
    <property type="evidence" value="ECO:0007669"/>
    <property type="project" value="UniProtKB-KW"/>
</dbReference>
<dbReference type="InterPro" id="IPR046348">
    <property type="entry name" value="SIS_dom_sf"/>
</dbReference>
<evidence type="ECO:0000256" key="4">
    <source>
        <dbReference type="ARBA" id="ARBA00029292"/>
    </source>
</evidence>
<dbReference type="Pfam" id="PF01380">
    <property type="entry name" value="SIS"/>
    <property type="match status" value="1"/>
</dbReference>
<keyword evidence="3" id="KW-0378">Hydrolase</keyword>
<gene>
    <name evidence="7" type="ORF">LK09_18075</name>
</gene>
<name>A0A0B1ZX07_9MICO</name>
<dbReference type="EMBL" id="JTDK01000019">
    <property type="protein sequence ID" value="KHK95740.1"/>
    <property type="molecule type" value="Genomic_DNA"/>
</dbReference>
<feature type="domain" description="SIS" evidence="6">
    <location>
        <begin position="37"/>
        <end position="192"/>
    </location>
</feature>
<evidence type="ECO:0000256" key="1">
    <source>
        <dbReference type="ARBA" id="ARBA00007748"/>
    </source>
</evidence>
<proteinExistence type="inferred from homology"/>
<dbReference type="GO" id="GO:1901135">
    <property type="term" value="P:carbohydrate derivative metabolic process"/>
    <property type="evidence" value="ECO:0007669"/>
    <property type="project" value="InterPro"/>
</dbReference>
<dbReference type="InterPro" id="IPR001347">
    <property type="entry name" value="SIS_dom"/>
</dbReference>
<dbReference type="CDD" id="cd05008">
    <property type="entry name" value="SIS_GlmS_GlmD_1"/>
    <property type="match status" value="1"/>
</dbReference>
<dbReference type="InterPro" id="IPR050303">
    <property type="entry name" value="GatZ_KbaZ_carbometab"/>
</dbReference>
<dbReference type="Proteomes" id="UP000031030">
    <property type="component" value="Unassembled WGS sequence"/>
</dbReference>
<dbReference type="PANTHER" id="PTHR32502">
    <property type="entry name" value="N-ACETYLGALACTOSAMINE PERMEASE II COMPONENT-RELATED"/>
    <property type="match status" value="1"/>
</dbReference>
<dbReference type="OrthoDB" id="9779207at2"/>
<dbReference type="InterPro" id="IPR035466">
    <property type="entry name" value="GlmS/AgaS_SIS"/>
</dbReference>
<dbReference type="STRING" id="1348253.LK09_18075"/>
<keyword evidence="8" id="KW-1185">Reference proteome</keyword>
<evidence type="ECO:0000256" key="2">
    <source>
        <dbReference type="ARBA" id="ARBA00022737"/>
    </source>
</evidence>
<comment type="caution">
    <text evidence="7">The sequence shown here is derived from an EMBL/GenBank/DDBJ whole genome shotgun (WGS) entry which is preliminary data.</text>
</comment>